<dbReference type="PANTHER" id="PTHR46796:SF7">
    <property type="entry name" value="ARAC FAMILY TRANSCRIPTIONAL REGULATOR"/>
    <property type="match status" value="1"/>
</dbReference>
<dbReference type="EMBL" id="JAQFWP010000040">
    <property type="protein sequence ID" value="MDA2806718.1"/>
    <property type="molecule type" value="Genomic_DNA"/>
</dbReference>
<dbReference type="PANTHER" id="PTHR46796">
    <property type="entry name" value="HTH-TYPE TRANSCRIPTIONAL ACTIVATOR RHAS-RELATED"/>
    <property type="match status" value="1"/>
</dbReference>
<evidence type="ECO:0000259" key="4">
    <source>
        <dbReference type="PROSITE" id="PS01124"/>
    </source>
</evidence>
<proteinExistence type="predicted"/>
<evidence type="ECO:0000313" key="6">
    <source>
        <dbReference type="Proteomes" id="UP001165685"/>
    </source>
</evidence>
<dbReference type="Proteomes" id="UP001165685">
    <property type="component" value="Unassembled WGS sequence"/>
</dbReference>
<dbReference type="Pfam" id="PF12852">
    <property type="entry name" value="Cupin_6"/>
    <property type="match status" value="1"/>
</dbReference>
<sequence>MRAEDATDGADHPPASEDLLSAVLAPVRLRGVYSSHWSVRAPWSVQGRREPCAVVHYMCEGSCVVSMPGGAPPLALGPGDLAVFPHGSEHVVADRPQSAAVPLDALLPGRRPGTVGRVSIDGPGEAARLLCGGLHYDEAAAPPLYQALPEVVVLDAAAVAGEPLLEATLEWLASGSDRGAPGAELVELRAFETVFVLALRVAALKAGVSSPLLRALRHPGIARALLAVHTRFSEPWSLETLAAEAGMSRSAFASAFRGLVGETPGAHLLGRRMQEAGRLLGESDIPLSQVPERVGYRSTVGFHLAFRKRFGLTPGEFRRRCDGQRERALGE</sequence>
<reference evidence="5" key="1">
    <citation type="submission" date="2023-01" db="EMBL/GenBank/DDBJ databases">
        <title>Draft genome sequence of Nocardiopsis sp. LSu2-4 isolated from halophytes.</title>
        <authorList>
            <person name="Duangmal K."/>
            <person name="Chantavorakit T."/>
        </authorList>
    </citation>
    <scope>NUCLEOTIDE SEQUENCE</scope>
    <source>
        <strain evidence="5">LSu2-4</strain>
    </source>
</reference>
<dbReference type="InterPro" id="IPR009057">
    <property type="entry name" value="Homeodomain-like_sf"/>
</dbReference>
<dbReference type="RefSeq" id="WP_270679354.1">
    <property type="nucleotide sequence ID" value="NZ_JAQFWP010000040.1"/>
</dbReference>
<dbReference type="InterPro" id="IPR032783">
    <property type="entry name" value="AraC_lig"/>
</dbReference>
<dbReference type="Pfam" id="PF12833">
    <property type="entry name" value="HTH_18"/>
    <property type="match status" value="1"/>
</dbReference>
<dbReference type="InterPro" id="IPR050204">
    <property type="entry name" value="AraC_XylS_family_regulators"/>
</dbReference>
<evidence type="ECO:0000256" key="3">
    <source>
        <dbReference type="ARBA" id="ARBA00023163"/>
    </source>
</evidence>
<keyword evidence="3" id="KW-0804">Transcription</keyword>
<evidence type="ECO:0000313" key="5">
    <source>
        <dbReference type="EMBL" id="MDA2806718.1"/>
    </source>
</evidence>
<dbReference type="Gene3D" id="1.10.10.60">
    <property type="entry name" value="Homeodomain-like"/>
    <property type="match status" value="1"/>
</dbReference>
<evidence type="ECO:0000256" key="1">
    <source>
        <dbReference type="ARBA" id="ARBA00023015"/>
    </source>
</evidence>
<comment type="caution">
    <text evidence="5">The sequence shown here is derived from an EMBL/GenBank/DDBJ whole genome shotgun (WGS) entry which is preliminary data.</text>
</comment>
<dbReference type="SMART" id="SM00342">
    <property type="entry name" value="HTH_ARAC"/>
    <property type="match status" value="1"/>
</dbReference>
<feature type="domain" description="HTH araC/xylS-type" evidence="4">
    <location>
        <begin position="222"/>
        <end position="320"/>
    </location>
</feature>
<accession>A0ABT4TPV8</accession>
<evidence type="ECO:0000256" key="2">
    <source>
        <dbReference type="ARBA" id="ARBA00023125"/>
    </source>
</evidence>
<dbReference type="InterPro" id="IPR018060">
    <property type="entry name" value="HTH_AraC"/>
</dbReference>
<protein>
    <submittedName>
        <fullName evidence="5">AraC family transcriptional regulator</fullName>
    </submittedName>
</protein>
<keyword evidence="6" id="KW-1185">Reference proteome</keyword>
<keyword evidence="2" id="KW-0238">DNA-binding</keyword>
<dbReference type="SUPFAM" id="SSF46689">
    <property type="entry name" value="Homeodomain-like"/>
    <property type="match status" value="2"/>
</dbReference>
<gene>
    <name evidence="5" type="ORF">O4U47_19570</name>
</gene>
<dbReference type="PROSITE" id="PS01124">
    <property type="entry name" value="HTH_ARAC_FAMILY_2"/>
    <property type="match status" value="1"/>
</dbReference>
<organism evidence="5 6">
    <name type="scientific">Nocardiopsis suaedae</name>
    <dbReference type="NCBI Taxonomy" id="3018444"/>
    <lineage>
        <taxon>Bacteria</taxon>
        <taxon>Bacillati</taxon>
        <taxon>Actinomycetota</taxon>
        <taxon>Actinomycetes</taxon>
        <taxon>Streptosporangiales</taxon>
        <taxon>Nocardiopsidaceae</taxon>
        <taxon>Nocardiopsis</taxon>
    </lineage>
</organism>
<name>A0ABT4TPV8_9ACTN</name>
<keyword evidence="1" id="KW-0805">Transcription regulation</keyword>